<accession>V3Z4V2</accession>
<evidence type="ECO:0000256" key="3">
    <source>
        <dbReference type="ARBA" id="ARBA00011233"/>
    </source>
</evidence>
<dbReference type="CTD" id="20243568"/>
<evidence type="ECO:0000313" key="13">
    <source>
        <dbReference type="Proteomes" id="UP000030746"/>
    </source>
</evidence>
<keyword evidence="4" id="KW-0479">Metal-binding</keyword>
<comment type="function">
    <text evidence="1">Acts as a defensive agent. Recognizes blood group fucosylated oligosaccharides including A, B, H and Lewis B-type antigens. Does not recognize Lewis A antigen and has low affinity for monovalent haptens.</text>
</comment>
<comment type="similarity">
    <text evidence="2">Belongs to the fucolectin family.</text>
</comment>
<feature type="compositionally biased region" description="Polar residues" evidence="8">
    <location>
        <begin position="297"/>
        <end position="315"/>
    </location>
</feature>
<keyword evidence="5" id="KW-0430">Lectin</keyword>
<sequence length="359" mass="39996">MWKWIAVMICIITYTQCVKFGEDNSYTCHCINDEQCDKESGECSGGCAAGWSGPTCQKQNVALRKPSSQVETNGARTSDLAVDGDNTTNIPNKCTDTGGDENTRKWWRVDLLEEYPIKYIIIYYRNEPLTSLKGFSLHIIKQNEEPELCYKDDSPDVPPAVNNIECNQTITGRYVNISNFHTREDGRFLVLCEVEIYNCHNGIYGTGCLKLCSDRNCLVETSPCNHINGSCQGGCKEEFSGIDCVKRQYSNLQYSNDQSLIIIGTILGLLIGLVAGALMVVFIMKRRSRSRSNQSQIVSTDQSSSNIPQPETTTNQPVTQLFSNISNNQDNPYGQLTTAYQNENAYELLGKAEGNVSTK</sequence>
<evidence type="ECO:0000313" key="12">
    <source>
        <dbReference type="EMBL" id="ESO85728.1"/>
    </source>
</evidence>
<evidence type="ECO:0000256" key="2">
    <source>
        <dbReference type="ARBA" id="ARBA00010147"/>
    </source>
</evidence>
<keyword evidence="7" id="KW-1015">Disulfide bond</keyword>
<dbReference type="Pfam" id="PF22633">
    <property type="entry name" value="F5_F8_type_C_2"/>
    <property type="match status" value="1"/>
</dbReference>
<dbReference type="AlphaFoldDB" id="V3Z4V2"/>
<dbReference type="OMA" id="CCAYENL"/>
<keyword evidence="9" id="KW-1133">Transmembrane helix</keyword>
<evidence type="ECO:0000256" key="7">
    <source>
        <dbReference type="ARBA" id="ARBA00023157"/>
    </source>
</evidence>
<feature type="signal peptide" evidence="10">
    <location>
        <begin position="1"/>
        <end position="17"/>
    </location>
</feature>
<dbReference type="PANTHER" id="PTHR45713:SF6">
    <property type="entry name" value="F5_8 TYPE C DOMAIN-CONTAINING PROTEIN"/>
    <property type="match status" value="1"/>
</dbReference>
<dbReference type="PANTHER" id="PTHR45713">
    <property type="entry name" value="FTP DOMAIN-CONTAINING PROTEIN"/>
    <property type="match status" value="1"/>
</dbReference>
<dbReference type="GO" id="GO:0042806">
    <property type="term" value="F:fucose binding"/>
    <property type="evidence" value="ECO:0007669"/>
    <property type="project" value="UniProtKB-ARBA"/>
</dbReference>
<evidence type="ECO:0000256" key="9">
    <source>
        <dbReference type="SAM" id="Phobius"/>
    </source>
</evidence>
<evidence type="ECO:0000256" key="6">
    <source>
        <dbReference type="ARBA" id="ARBA00022837"/>
    </source>
</evidence>
<keyword evidence="9" id="KW-0472">Membrane</keyword>
<dbReference type="GO" id="GO:0046872">
    <property type="term" value="F:metal ion binding"/>
    <property type="evidence" value="ECO:0007669"/>
    <property type="project" value="UniProtKB-KW"/>
</dbReference>
<dbReference type="HOGENOM" id="CLU_031239_0_0_1"/>
<feature type="domain" description="Fucolectin tachylectin-4 pentraxin-1" evidence="11">
    <location>
        <begin position="58"/>
        <end position="201"/>
    </location>
</feature>
<evidence type="ECO:0000256" key="1">
    <source>
        <dbReference type="ARBA" id="ARBA00002219"/>
    </source>
</evidence>
<evidence type="ECO:0000256" key="5">
    <source>
        <dbReference type="ARBA" id="ARBA00022734"/>
    </source>
</evidence>
<dbReference type="OrthoDB" id="6152704at2759"/>
<evidence type="ECO:0000256" key="4">
    <source>
        <dbReference type="ARBA" id="ARBA00022723"/>
    </source>
</evidence>
<feature type="chain" id="PRO_5004715927" description="Fucolectin tachylectin-4 pentraxin-1 domain-containing protein" evidence="10">
    <location>
        <begin position="18"/>
        <end position="359"/>
    </location>
</feature>
<protein>
    <recommendedName>
        <fullName evidence="11">Fucolectin tachylectin-4 pentraxin-1 domain-containing protein</fullName>
    </recommendedName>
</protein>
<keyword evidence="13" id="KW-1185">Reference proteome</keyword>
<reference evidence="12 13" key="1">
    <citation type="journal article" date="2013" name="Nature">
        <title>Insights into bilaterian evolution from three spiralian genomes.</title>
        <authorList>
            <person name="Simakov O."/>
            <person name="Marletaz F."/>
            <person name="Cho S.J."/>
            <person name="Edsinger-Gonzales E."/>
            <person name="Havlak P."/>
            <person name="Hellsten U."/>
            <person name="Kuo D.H."/>
            <person name="Larsson T."/>
            <person name="Lv J."/>
            <person name="Arendt D."/>
            <person name="Savage R."/>
            <person name="Osoegawa K."/>
            <person name="de Jong P."/>
            <person name="Grimwood J."/>
            <person name="Chapman J.A."/>
            <person name="Shapiro H."/>
            <person name="Aerts A."/>
            <person name="Otillar R.P."/>
            <person name="Terry A.Y."/>
            <person name="Boore J.L."/>
            <person name="Grigoriev I.V."/>
            <person name="Lindberg D.R."/>
            <person name="Seaver E.C."/>
            <person name="Weisblat D.A."/>
            <person name="Putnam N.H."/>
            <person name="Rokhsar D.S."/>
        </authorList>
    </citation>
    <scope>NUCLEOTIDE SEQUENCE [LARGE SCALE GENOMIC DNA]</scope>
</reference>
<keyword evidence="6" id="KW-0106">Calcium</keyword>
<dbReference type="EMBL" id="KB203259">
    <property type="protein sequence ID" value="ESO85728.1"/>
    <property type="molecule type" value="Genomic_DNA"/>
</dbReference>
<dbReference type="InterPro" id="IPR008979">
    <property type="entry name" value="Galactose-bd-like_sf"/>
</dbReference>
<keyword evidence="10" id="KW-0732">Signal</keyword>
<gene>
    <name evidence="12" type="ORF">LOTGIDRAFT_176060</name>
</gene>
<dbReference type="Gene3D" id="2.60.120.260">
    <property type="entry name" value="Galactose-binding domain-like"/>
    <property type="match status" value="1"/>
</dbReference>
<evidence type="ECO:0000256" key="8">
    <source>
        <dbReference type="SAM" id="MobiDB-lite"/>
    </source>
</evidence>
<feature type="region of interest" description="Disordered" evidence="8">
    <location>
        <begin position="293"/>
        <end position="315"/>
    </location>
</feature>
<dbReference type="SUPFAM" id="SSF49785">
    <property type="entry name" value="Galactose-binding domain-like"/>
    <property type="match status" value="1"/>
</dbReference>
<dbReference type="GO" id="GO:0001868">
    <property type="term" value="P:regulation of complement activation, lectin pathway"/>
    <property type="evidence" value="ECO:0007669"/>
    <property type="project" value="UniProtKB-ARBA"/>
</dbReference>
<name>V3Z4V2_LOTGI</name>
<keyword evidence="9" id="KW-0812">Transmembrane</keyword>
<proteinExistence type="inferred from homology"/>
<organism evidence="12 13">
    <name type="scientific">Lottia gigantea</name>
    <name type="common">Giant owl limpet</name>
    <dbReference type="NCBI Taxonomy" id="225164"/>
    <lineage>
        <taxon>Eukaryota</taxon>
        <taxon>Metazoa</taxon>
        <taxon>Spiralia</taxon>
        <taxon>Lophotrochozoa</taxon>
        <taxon>Mollusca</taxon>
        <taxon>Gastropoda</taxon>
        <taxon>Patellogastropoda</taxon>
        <taxon>Lottioidea</taxon>
        <taxon>Lottiidae</taxon>
        <taxon>Lottia</taxon>
    </lineage>
</organism>
<dbReference type="GeneID" id="20243568"/>
<dbReference type="KEGG" id="lgi:LOTGIDRAFT_176060"/>
<dbReference type="InterPro" id="IPR051941">
    <property type="entry name" value="BG_Antigen-Binding_Lectin"/>
</dbReference>
<dbReference type="SMART" id="SM00607">
    <property type="entry name" value="FTP"/>
    <property type="match status" value="1"/>
</dbReference>
<evidence type="ECO:0000256" key="10">
    <source>
        <dbReference type="SAM" id="SignalP"/>
    </source>
</evidence>
<evidence type="ECO:0000259" key="11">
    <source>
        <dbReference type="SMART" id="SM00607"/>
    </source>
</evidence>
<dbReference type="Proteomes" id="UP000030746">
    <property type="component" value="Unassembled WGS sequence"/>
</dbReference>
<feature type="transmembrane region" description="Helical" evidence="9">
    <location>
        <begin position="260"/>
        <end position="284"/>
    </location>
</feature>
<comment type="subunit">
    <text evidence="3">Homotrimer.</text>
</comment>
<dbReference type="GO" id="GO:0010185">
    <property type="term" value="P:regulation of cellular defense response"/>
    <property type="evidence" value="ECO:0007669"/>
    <property type="project" value="UniProtKB-ARBA"/>
</dbReference>
<dbReference type="RefSeq" id="XP_009063584.1">
    <property type="nucleotide sequence ID" value="XM_009065336.1"/>
</dbReference>
<dbReference type="InterPro" id="IPR006585">
    <property type="entry name" value="FTP1"/>
</dbReference>